<keyword evidence="3" id="KW-1185">Reference proteome</keyword>
<dbReference type="AlphaFoldDB" id="A0A1Q5TIK5"/>
<organism evidence="2 3">
    <name type="scientific">Penicillium subrubescens</name>
    <dbReference type="NCBI Taxonomy" id="1316194"/>
    <lineage>
        <taxon>Eukaryota</taxon>
        <taxon>Fungi</taxon>
        <taxon>Dikarya</taxon>
        <taxon>Ascomycota</taxon>
        <taxon>Pezizomycotina</taxon>
        <taxon>Eurotiomycetes</taxon>
        <taxon>Eurotiomycetidae</taxon>
        <taxon>Eurotiales</taxon>
        <taxon>Aspergillaceae</taxon>
        <taxon>Penicillium</taxon>
    </lineage>
</organism>
<protein>
    <submittedName>
        <fullName evidence="2">Uncharacterized protein</fullName>
    </submittedName>
</protein>
<dbReference type="Proteomes" id="UP000186955">
    <property type="component" value="Unassembled WGS sequence"/>
</dbReference>
<feature type="region of interest" description="Disordered" evidence="1">
    <location>
        <begin position="36"/>
        <end position="64"/>
    </location>
</feature>
<proteinExistence type="predicted"/>
<comment type="caution">
    <text evidence="2">The sequence shown here is derived from an EMBL/GenBank/DDBJ whole genome shotgun (WGS) entry which is preliminary data.</text>
</comment>
<reference evidence="2 3" key="1">
    <citation type="submission" date="2016-10" db="EMBL/GenBank/DDBJ databases">
        <title>Genome sequence of the ascomycete fungus Penicillium subrubescens.</title>
        <authorList>
            <person name="De Vries R.P."/>
            <person name="Peng M."/>
            <person name="Dilokpimol A."/>
            <person name="Hilden K."/>
            <person name="Makela M.R."/>
            <person name="Grigoriev I."/>
            <person name="Riley R."/>
            <person name="Granchi Z."/>
        </authorList>
    </citation>
    <scope>NUCLEOTIDE SEQUENCE [LARGE SCALE GENOMIC DNA]</scope>
    <source>
        <strain evidence="2 3">CBS 132785</strain>
    </source>
</reference>
<gene>
    <name evidence="2" type="ORF">PENSUB_8255</name>
</gene>
<sequence>MQVEAGLGKGALEKARAGLIKQVVRTRHPVDRQLMETRSPKQFTPNPGQYPISRPRLAGQWRRK</sequence>
<accession>A0A1Q5TIK5</accession>
<name>A0A1Q5TIK5_9EURO</name>
<dbReference type="EMBL" id="MNBE01000653">
    <property type="protein sequence ID" value="OKP00057.1"/>
    <property type="molecule type" value="Genomic_DNA"/>
</dbReference>
<evidence type="ECO:0000313" key="2">
    <source>
        <dbReference type="EMBL" id="OKP00057.1"/>
    </source>
</evidence>
<evidence type="ECO:0000313" key="3">
    <source>
        <dbReference type="Proteomes" id="UP000186955"/>
    </source>
</evidence>
<evidence type="ECO:0000256" key="1">
    <source>
        <dbReference type="SAM" id="MobiDB-lite"/>
    </source>
</evidence>